<evidence type="ECO:0000256" key="2">
    <source>
        <dbReference type="ARBA" id="ARBA00007117"/>
    </source>
</evidence>
<dbReference type="GO" id="GO:0005634">
    <property type="term" value="C:nucleus"/>
    <property type="evidence" value="ECO:0007669"/>
    <property type="project" value="UniProtKB-SubCell"/>
</dbReference>
<feature type="compositionally biased region" description="Gly residues" evidence="7">
    <location>
        <begin position="231"/>
        <end position="242"/>
    </location>
</feature>
<dbReference type="RefSeq" id="XP_004339651.1">
    <property type="nucleotide sequence ID" value="XM_004339603.1"/>
</dbReference>
<protein>
    <submittedName>
        <fullName evidence="8">Uncharacterized protein</fullName>
    </submittedName>
</protein>
<dbReference type="PANTHER" id="PTHR13581:SF5">
    <property type="entry name" value="MRG_MORF4L-BINDING PROTEIN"/>
    <property type="match status" value="1"/>
</dbReference>
<dbReference type="Pfam" id="PF07904">
    <property type="entry name" value="Eaf7"/>
    <property type="match status" value="1"/>
</dbReference>
<feature type="compositionally biased region" description="Basic and acidic residues" evidence="7">
    <location>
        <begin position="164"/>
        <end position="178"/>
    </location>
</feature>
<evidence type="ECO:0000256" key="4">
    <source>
        <dbReference type="ARBA" id="ARBA00023015"/>
    </source>
</evidence>
<keyword evidence="5" id="KW-0804">Transcription</keyword>
<feature type="compositionally biased region" description="Acidic residues" evidence="7">
    <location>
        <begin position="93"/>
        <end position="129"/>
    </location>
</feature>
<dbReference type="VEuPathDB" id="AmoebaDB:ACA1_064220"/>
<keyword evidence="9" id="KW-1185">Reference proteome</keyword>
<evidence type="ECO:0000256" key="3">
    <source>
        <dbReference type="ARBA" id="ARBA00022853"/>
    </source>
</evidence>
<proteinExistence type="inferred from homology"/>
<dbReference type="Proteomes" id="UP000011083">
    <property type="component" value="Unassembled WGS sequence"/>
</dbReference>
<reference evidence="8 9" key="1">
    <citation type="journal article" date="2013" name="Genome Biol.">
        <title>Genome of Acanthamoeba castellanii highlights extensive lateral gene transfer and early evolution of tyrosine kinase signaling.</title>
        <authorList>
            <person name="Clarke M."/>
            <person name="Lohan A.J."/>
            <person name="Liu B."/>
            <person name="Lagkouvardos I."/>
            <person name="Roy S."/>
            <person name="Zafar N."/>
            <person name="Bertelli C."/>
            <person name="Schilde C."/>
            <person name="Kianianmomeni A."/>
            <person name="Burglin T.R."/>
            <person name="Frech C."/>
            <person name="Turcotte B."/>
            <person name="Kopec K.O."/>
            <person name="Synnott J.M."/>
            <person name="Choo C."/>
            <person name="Paponov I."/>
            <person name="Finkler A."/>
            <person name="Soon Heng Tan C."/>
            <person name="Hutchins A.P."/>
            <person name="Weinmeier T."/>
            <person name="Rattei T."/>
            <person name="Chu J.S."/>
            <person name="Gimenez G."/>
            <person name="Irimia M."/>
            <person name="Rigden D.J."/>
            <person name="Fitzpatrick D.A."/>
            <person name="Lorenzo-Morales J."/>
            <person name="Bateman A."/>
            <person name="Chiu C.H."/>
            <person name="Tang P."/>
            <person name="Hegemann P."/>
            <person name="Fromm H."/>
            <person name="Raoult D."/>
            <person name="Greub G."/>
            <person name="Miranda-Saavedra D."/>
            <person name="Chen N."/>
            <person name="Nash P."/>
            <person name="Ginger M.L."/>
            <person name="Horn M."/>
            <person name="Schaap P."/>
            <person name="Caler L."/>
            <person name="Loftus B."/>
        </authorList>
    </citation>
    <scope>NUCLEOTIDE SEQUENCE [LARGE SCALE GENOMIC DNA]</scope>
    <source>
        <strain evidence="8 9">Neff</strain>
    </source>
</reference>
<evidence type="ECO:0000256" key="7">
    <source>
        <dbReference type="SAM" id="MobiDB-lite"/>
    </source>
</evidence>
<evidence type="ECO:0000256" key="5">
    <source>
        <dbReference type="ARBA" id="ARBA00023163"/>
    </source>
</evidence>
<dbReference type="InterPro" id="IPR012423">
    <property type="entry name" value="Eaf7/MRGBP"/>
</dbReference>
<dbReference type="OrthoDB" id="5595141at2759"/>
<comment type="subcellular location">
    <subcellularLocation>
        <location evidence="1">Nucleus</location>
    </subcellularLocation>
</comment>
<dbReference type="KEGG" id="acan:ACA1_064220"/>
<dbReference type="STRING" id="1257118.L8GYP0"/>
<comment type="similarity">
    <text evidence="2">Belongs to the EAF7 family.</text>
</comment>
<evidence type="ECO:0000256" key="1">
    <source>
        <dbReference type="ARBA" id="ARBA00004123"/>
    </source>
</evidence>
<feature type="compositionally biased region" description="Acidic residues" evidence="7">
    <location>
        <begin position="194"/>
        <end position="221"/>
    </location>
</feature>
<organism evidence="8 9">
    <name type="scientific">Acanthamoeba castellanii (strain ATCC 30010 / Neff)</name>
    <dbReference type="NCBI Taxonomy" id="1257118"/>
    <lineage>
        <taxon>Eukaryota</taxon>
        <taxon>Amoebozoa</taxon>
        <taxon>Discosea</taxon>
        <taxon>Longamoebia</taxon>
        <taxon>Centramoebida</taxon>
        <taxon>Acanthamoebidae</taxon>
        <taxon>Acanthamoeba</taxon>
    </lineage>
</organism>
<dbReference type="GO" id="GO:0006357">
    <property type="term" value="P:regulation of transcription by RNA polymerase II"/>
    <property type="evidence" value="ECO:0007669"/>
    <property type="project" value="TreeGrafter"/>
</dbReference>
<keyword evidence="4" id="KW-0805">Transcription regulation</keyword>
<dbReference type="GO" id="GO:0035267">
    <property type="term" value="C:NuA4 histone acetyltransferase complex"/>
    <property type="evidence" value="ECO:0007669"/>
    <property type="project" value="TreeGrafter"/>
</dbReference>
<dbReference type="EMBL" id="KB007974">
    <property type="protein sequence ID" value="ELR17638.1"/>
    <property type="molecule type" value="Genomic_DNA"/>
</dbReference>
<feature type="region of interest" description="Disordered" evidence="7">
    <location>
        <begin position="79"/>
        <end position="242"/>
    </location>
</feature>
<evidence type="ECO:0000313" key="9">
    <source>
        <dbReference type="Proteomes" id="UP000011083"/>
    </source>
</evidence>
<dbReference type="InterPro" id="IPR036388">
    <property type="entry name" value="WH-like_DNA-bd_sf"/>
</dbReference>
<dbReference type="Gene3D" id="1.10.10.10">
    <property type="entry name" value="Winged helix-like DNA-binding domain superfamily/Winged helix DNA-binding domain"/>
    <property type="match status" value="1"/>
</dbReference>
<gene>
    <name evidence="8" type="ORF">ACA1_064220</name>
</gene>
<accession>L8GYP0</accession>
<dbReference type="GeneID" id="14918306"/>
<dbReference type="AlphaFoldDB" id="L8GYP0"/>
<dbReference type="GO" id="GO:0006325">
    <property type="term" value="P:chromatin organization"/>
    <property type="evidence" value="ECO:0007669"/>
    <property type="project" value="UniProtKB-KW"/>
</dbReference>
<evidence type="ECO:0000313" key="8">
    <source>
        <dbReference type="EMBL" id="ELR17638.1"/>
    </source>
</evidence>
<keyword evidence="6" id="KW-0539">Nucleus</keyword>
<name>L8GYP0_ACACF</name>
<dbReference type="PANTHER" id="PTHR13581">
    <property type="entry name" value="MRG-BINDING PROTEIN"/>
    <property type="match status" value="1"/>
</dbReference>
<feature type="compositionally biased region" description="Acidic residues" evidence="7">
    <location>
        <begin position="147"/>
        <end position="163"/>
    </location>
</feature>
<sequence length="356" mass="39336">MNGNATTQQSADEVWSAQAEAELFDGLERYPPVGACKYFNVASLAALLRRNAHLHVSPAALWRRLGSLYNLPRLEEEESQEFRAVVKFKPPPPDEDGDSKEEEEEEEEVTPAGEEDDDREVVSSGEEEGTAPPRAGRARGHAKADEKEEEGEEEEEGGSDDADADARPAKRARVDRAVPARGGVQRQARNQRDDSDDEEKDDEEEEADEEEGEEEDDDDDNDAMKGEKGRVGAGHGGAVGGGRLAARKEKLEAAFEEMATNSRLKYASFTELIYAALKTLGGSAELQQIYDWVGRDENWRRLDKKCMFENSSSNYKSNIRSTLYSNSLFIKLDGSTWSIAPTELQVSKGKKGAGKK</sequence>
<evidence type="ECO:0000256" key="6">
    <source>
        <dbReference type="ARBA" id="ARBA00023242"/>
    </source>
</evidence>
<keyword evidence="3" id="KW-0156">Chromatin regulator</keyword>